<dbReference type="InterPro" id="IPR024097">
    <property type="entry name" value="bHLH_ZIP_TF"/>
</dbReference>
<evidence type="ECO:0000256" key="2">
    <source>
        <dbReference type="ARBA" id="ARBA00005510"/>
    </source>
</evidence>
<dbReference type="InterPro" id="IPR036638">
    <property type="entry name" value="HLH_DNA-bd_sf"/>
</dbReference>
<proteinExistence type="inferred from homology"/>
<keyword evidence="8" id="KW-1185">Reference proteome</keyword>
<dbReference type="EnsemblPlants" id="OB01G13980.1">
    <property type="protein sequence ID" value="OB01G13980.1"/>
    <property type="gene ID" value="OB01G13980"/>
</dbReference>
<keyword evidence="4" id="KW-0804">Transcription</keyword>
<evidence type="ECO:0000256" key="3">
    <source>
        <dbReference type="ARBA" id="ARBA00023015"/>
    </source>
</evidence>
<name>J3KWP2_ORYBR</name>
<dbReference type="Proteomes" id="UP000006038">
    <property type="component" value="Chromosome 1"/>
</dbReference>
<evidence type="ECO:0000256" key="4">
    <source>
        <dbReference type="ARBA" id="ARBA00023163"/>
    </source>
</evidence>
<evidence type="ECO:0000313" key="7">
    <source>
        <dbReference type="EnsemblPlants" id="OB01G13980.1"/>
    </source>
</evidence>
<dbReference type="GO" id="GO:0046983">
    <property type="term" value="F:protein dimerization activity"/>
    <property type="evidence" value="ECO:0007669"/>
    <property type="project" value="InterPro"/>
</dbReference>
<organism evidence="7">
    <name type="scientific">Oryza brachyantha</name>
    <name type="common">malo sina</name>
    <dbReference type="NCBI Taxonomy" id="4533"/>
    <lineage>
        <taxon>Eukaryota</taxon>
        <taxon>Viridiplantae</taxon>
        <taxon>Streptophyta</taxon>
        <taxon>Embryophyta</taxon>
        <taxon>Tracheophyta</taxon>
        <taxon>Spermatophyta</taxon>
        <taxon>Magnoliopsida</taxon>
        <taxon>Liliopsida</taxon>
        <taxon>Poales</taxon>
        <taxon>Poaceae</taxon>
        <taxon>BOP clade</taxon>
        <taxon>Oryzoideae</taxon>
        <taxon>Oryzeae</taxon>
        <taxon>Oryzinae</taxon>
        <taxon>Oryza</taxon>
    </lineage>
</organism>
<protein>
    <recommendedName>
        <fullName evidence="9">BHLH domain-containing protein</fullName>
    </recommendedName>
</protein>
<dbReference type="PANTHER" id="PTHR12565">
    <property type="entry name" value="STEROL REGULATORY ELEMENT-BINDING PROTEIN"/>
    <property type="match status" value="1"/>
</dbReference>
<dbReference type="AlphaFoldDB" id="J3KWP2"/>
<keyword evidence="3" id="KW-0805">Transcription regulation</keyword>
<reference evidence="7" key="2">
    <citation type="submission" date="2013-04" db="UniProtKB">
        <authorList>
            <consortium name="EnsemblPlants"/>
        </authorList>
    </citation>
    <scope>IDENTIFICATION</scope>
</reference>
<dbReference type="Gramene" id="OB01G13980.1">
    <property type="protein sequence ID" value="OB01G13980.1"/>
    <property type="gene ID" value="OB01G13980"/>
</dbReference>
<evidence type="ECO:0008006" key="9">
    <source>
        <dbReference type="Google" id="ProtNLM"/>
    </source>
</evidence>
<dbReference type="GO" id="GO:0003700">
    <property type="term" value="F:DNA-binding transcription factor activity"/>
    <property type="evidence" value="ECO:0007669"/>
    <property type="project" value="TreeGrafter"/>
</dbReference>
<sequence length="76" mass="8513">MTLQDTSPYDISVQTPQKPSTHSGDTSKARREKIGQRMKLLQDLVSGCNKVVGKAVMIEEIILTMFSCCNGKLRWI</sequence>
<evidence type="ECO:0000256" key="1">
    <source>
        <dbReference type="ARBA" id="ARBA00004123"/>
    </source>
</evidence>
<comment type="similarity">
    <text evidence="2">Belongs to the bHLH protein family.</text>
</comment>
<evidence type="ECO:0000313" key="8">
    <source>
        <dbReference type="Proteomes" id="UP000006038"/>
    </source>
</evidence>
<accession>J3KWP2</accession>
<dbReference type="PANTHER" id="PTHR12565:SF184">
    <property type="entry name" value="BHLH TRANSCRIPTION FACTOR"/>
    <property type="match status" value="1"/>
</dbReference>
<keyword evidence="5" id="KW-0539">Nucleus</keyword>
<reference evidence="7" key="1">
    <citation type="journal article" date="2013" name="Nat. Commun.">
        <title>Whole-genome sequencing of Oryza brachyantha reveals mechanisms underlying Oryza genome evolution.</title>
        <authorList>
            <person name="Chen J."/>
            <person name="Huang Q."/>
            <person name="Gao D."/>
            <person name="Wang J."/>
            <person name="Lang Y."/>
            <person name="Liu T."/>
            <person name="Li B."/>
            <person name="Bai Z."/>
            <person name="Luis Goicoechea J."/>
            <person name="Liang C."/>
            <person name="Chen C."/>
            <person name="Zhang W."/>
            <person name="Sun S."/>
            <person name="Liao Y."/>
            <person name="Zhang X."/>
            <person name="Yang L."/>
            <person name="Song C."/>
            <person name="Wang M."/>
            <person name="Shi J."/>
            <person name="Liu G."/>
            <person name="Liu J."/>
            <person name="Zhou H."/>
            <person name="Zhou W."/>
            <person name="Yu Q."/>
            <person name="An N."/>
            <person name="Chen Y."/>
            <person name="Cai Q."/>
            <person name="Wang B."/>
            <person name="Liu B."/>
            <person name="Min J."/>
            <person name="Huang Y."/>
            <person name="Wu H."/>
            <person name="Li Z."/>
            <person name="Zhang Y."/>
            <person name="Yin Y."/>
            <person name="Song W."/>
            <person name="Jiang J."/>
            <person name="Jackson S.A."/>
            <person name="Wing R.A."/>
            <person name="Wang J."/>
            <person name="Chen M."/>
        </authorList>
    </citation>
    <scope>NUCLEOTIDE SEQUENCE [LARGE SCALE GENOMIC DNA]</scope>
    <source>
        <strain evidence="7">cv. IRGC 101232</strain>
    </source>
</reference>
<feature type="compositionally biased region" description="Polar residues" evidence="6">
    <location>
        <begin position="1"/>
        <end position="24"/>
    </location>
</feature>
<evidence type="ECO:0000256" key="5">
    <source>
        <dbReference type="ARBA" id="ARBA00023242"/>
    </source>
</evidence>
<dbReference type="SUPFAM" id="SSF47459">
    <property type="entry name" value="HLH, helix-loop-helix DNA-binding domain"/>
    <property type="match status" value="1"/>
</dbReference>
<feature type="region of interest" description="Disordered" evidence="6">
    <location>
        <begin position="1"/>
        <end position="32"/>
    </location>
</feature>
<dbReference type="STRING" id="4533.J3KWP2"/>
<evidence type="ECO:0000256" key="6">
    <source>
        <dbReference type="SAM" id="MobiDB-lite"/>
    </source>
</evidence>
<dbReference type="GO" id="GO:0005634">
    <property type="term" value="C:nucleus"/>
    <property type="evidence" value="ECO:0007669"/>
    <property type="project" value="UniProtKB-SubCell"/>
</dbReference>
<dbReference type="HOGENOM" id="CLU_2658433_0_0_1"/>
<comment type="subcellular location">
    <subcellularLocation>
        <location evidence="1">Nucleus</location>
    </subcellularLocation>
</comment>